<gene>
    <name evidence="1" type="ORF">GJV78_14010</name>
</gene>
<organism evidence="1 2">
    <name type="scientific">Intestinirhabdus alba</name>
    <dbReference type="NCBI Taxonomy" id="2899544"/>
    <lineage>
        <taxon>Bacteria</taxon>
        <taxon>Pseudomonadati</taxon>
        <taxon>Pseudomonadota</taxon>
        <taxon>Gammaproteobacteria</taxon>
        <taxon>Enterobacterales</taxon>
        <taxon>Enterobacteriaceae</taxon>
        <taxon>Intestinirhabdus</taxon>
    </lineage>
</organism>
<keyword evidence="2" id="KW-1185">Reference proteome</keyword>
<comment type="caution">
    <text evidence="1">The sequence shown here is derived from an EMBL/GenBank/DDBJ whole genome shotgun (WGS) entry which is preliminary data.</text>
</comment>
<dbReference type="Proteomes" id="UP000477739">
    <property type="component" value="Unassembled WGS sequence"/>
</dbReference>
<sequence>MKHRPNPDGVMTPEESQAVLREFAARRAELEKALTEGAVELQRWRLAAAARLAPLRDPLRQAAEKLAHARADAALR</sequence>
<dbReference type="EMBL" id="WMJZ01000019">
    <property type="protein sequence ID" value="MTH47348.1"/>
    <property type="molecule type" value="Genomic_DNA"/>
</dbReference>
<proteinExistence type="predicted"/>
<protein>
    <submittedName>
        <fullName evidence="1">Uncharacterized protein</fullName>
    </submittedName>
</protein>
<accession>A0A6L6INQ2</accession>
<evidence type="ECO:0000313" key="1">
    <source>
        <dbReference type="EMBL" id="MTH47348.1"/>
    </source>
</evidence>
<dbReference type="AlphaFoldDB" id="A0A6L6INQ2"/>
<reference evidence="1 2" key="1">
    <citation type="submission" date="2019-11" db="EMBL/GenBank/DDBJ databases">
        <title>Escherichia alba sp. nov. isolated from the gut of plastic-eating superworms Zophobas atratus.</title>
        <authorList>
            <person name="Yang Y."/>
        </authorList>
    </citation>
    <scope>NUCLEOTIDE SEQUENCE [LARGE SCALE GENOMIC DNA]</scope>
    <source>
        <strain evidence="2">BIT-B35</strain>
    </source>
</reference>
<evidence type="ECO:0000313" key="2">
    <source>
        <dbReference type="Proteomes" id="UP000477739"/>
    </source>
</evidence>
<name>A0A6L6INQ2_9ENTR</name>